<feature type="domain" description="UspA" evidence="2">
    <location>
        <begin position="1"/>
        <end position="149"/>
    </location>
</feature>
<dbReference type="Gene3D" id="3.40.50.620">
    <property type="entry name" value="HUPs"/>
    <property type="match status" value="2"/>
</dbReference>
<gene>
    <name evidence="3" type="ORF">JKA74_17215</name>
</gene>
<protein>
    <submittedName>
        <fullName evidence="3">Universal stress protein</fullName>
    </submittedName>
</protein>
<dbReference type="PANTHER" id="PTHR46268:SF6">
    <property type="entry name" value="UNIVERSAL STRESS PROTEIN UP12"/>
    <property type="match status" value="1"/>
</dbReference>
<feature type="domain" description="UspA" evidence="2">
    <location>
        <begin position="185"/>
        <end position="280"/>
    </location>
</feature>
<dbReference type="PANTHER" id="PTHR46268">
    <property type="entry name" value="STRESS RESPONSE PROTEIN NHAX"/>
    <property type="match status" value="1"/>
</dbReference>
<dbReference type="InterPro" id="IPR014729">
    <property type="entry name" value="Rossmann-like_a/b/a_fold"/>
</dbReference>
<organism evidence="3 4">
    <name type="scientific">Marivirga aurantiaca</name>
    <dbReference type="NCBI Taxonomy" id="2802615"/>
    <lineage>
        <taxon>Bacteria</taxon>
        <taxon>Pseudomonadati</taxon>
        <taxon>Bacteroidota</taxon>
        <taxon>Cytophagia</taxon>
        <taxon>Cytophagales</taxon>
        <taxon>Marivirgaceae</taxon>
        <taxon>Marivirga</taxon>
    </lineage>
</organism>
<dbReference type="RefSeq" id="WP_201432471.1">
    <property type="nucleotide sequence ID" value="NZ_JAEQBW010000011.1"/>
</dbReference>
<dbReference type="EMBL" id="JAEQBW010000011">
    <property type="protein sequence ID" value="MBK6266786.1"/>
    <property type="molecule type" value="Genomic_DNA"/>
</dbReference>
<dbReference type="CDD" id="cd00293">
    <property type="entry name" value="USP-like"/>
    <property type="match status" value="2"/>
</dbReference>
<dbReference type="SUPFAM" id="SSF52402">
    <property type="entry name" value="Adenine nucleotide alpha hydrolases-like"/>
    <property type="match status" value="2"/>
</dbReference>
<dbReference type="Pfam" id="PF00582">
    <property type="entry name" value="Usp"/>
    <property type="match status" value="2"/>
</dbReference>
<comment type="caution">
    <text evidence="3">The sequence shown here is derived from an EMBL/GenBank/DDBJ whole genome shotgun (WGS) entry which is preliminary data.</text>
</comment>
<dbReference type="Proteomes" id="UP000611723">
    <property type="component" value="Unassembled WGS sequence"/>
</dbReference>
<dbReference type="AlphaFoldDB" id="A0A935CAI6"/>
<comment type="similarity">
    <text evidence="1">Belongs to the universal stress protein A family.</text>
</comment>
<evidence type="ECO:0000256" key="1">
    <source>
        <dbReference type="ARBA" id="ARBA00008791"/>
    </source>
</evidence>
<evidence type="ECO:0000313" key="3">
    <source>
        <dbReference type="EMBL" id="MBK6266786.1"/>
    </source>
</evidence>
<dbReference type="InterPro" id="IPR006016">
    <property type="entry name" value="UspA"/>
</dbReference>
<proteinExistence type="inferred from homology"/>
<keyword evidence="4" id="KW-1185">Reference proteome</keyword>
<name>A0A935CAI6_9BACT</name>
<evidence type="ECO:0000259" key="2">
    <source>
        <dbReference type="Pfam" id="PF00582"/>
    </source>
</evidence>
<sequence length="284" mass="31124">MKRILVPTDFSEQAASALQLAAEIAKKGKVELVLLHVVEIPGQQPSFNVTGEASSAYGDGMEGVFVMKMLERGKEKLRETANSAFLEGVSLRTELKAGNAYYNISTIVNELEPDLIVMGTSGSSGMEEILIGSNAEKVVRNASCPVLTLKEKISLSDINNVLFASSLKNDDMGIIASLKKILELSDAKIHLLKVNTPNNFESTSSMHKKMDEYMRKNGLEAQRHVYNASNEEEGILEFTKENNIDLIAMGTHGRKGLMHLLSGSIAEDVVNHSKRPVLTFKIED</sequence>
<dbReference type="InterPro" id="IPR006015">
    <property type="entry name" value="Universal_stress_UspA"/>
</dbReference>
<evidence type="ECO:0000313" key="4">
    <source>
        <dbReference type="Proteomes" id="UP000611723"/>
    </source>
</evidence>
<accession>A0A935CAI6</accession>
<reference evidence="3" key="1">
    <citation type="submission" date="2021-01" db="EMBL/GenBank/DDBJ databases">
        <title>Marivirga aurantiaca sp. nov., isolated from intertidal surface sediments.</title>
        <authorList>
            <person name="Zhang M."/>
        </authorList>
    </citation>
    <scope>NUCLEOTIDE SEQUENCE</scope>
    <source>
        <strain evidence="3">S37H4</strain>
    </source>
</reference>
<dbReference type="PRINTS" id="PR01438">
    <property type="entry name" value="UNVRSLSTRESS"/>
</dbReference>